<accession>A0A8D8YNG9</accession>
<evidence type="ECO:0000313" key="2">
    <source>
        <dbReference type="EMBL" id="CAG6731632.1"/>
    </source>
</evidence>
<proteinExistence type="predicted"/>
<sequence length="103" mass="12139">MWPREVKAVVTLSTQRQALYFDSRKKKKKERKTHTQPKADPGCTRKDKEEGRRKKKKKTTIEYISHEWNHCNRFDHWASEAGSEKSKIGLISLPDQKQLGNNM</sequence>
<evidence type="ECO:0000256" key="1">
    <source>
        <dbReference type="SAM" id="MobiDB-lite"/>
    </source>
</evidence>
<feature type="region of interest" description="Disordered" evidence="1">
    <location>
        <begin position="22"/>
        <end position="59"/>
    </location>
</feature>
<reference evidence="2" key="1">
    <citation type="submission" date="2021-05" db="EMBL/GenBank/DDBJ databases">
        <authorList>
            <person name="Alioto T."/>
            <person name="Alioto T."/>
            <person name="Gomez Garrido J."/>
        </authorList>
    </citation>
    <scope>NUCLEOTIDE SEQUENCE</scope>
</reference>
<dbReference type="EMBL" id="HBUF01384472">
    <property type="protein sequence ID" value="CAG6731632.1"/>
    <property type="molecule type" value="Transcribed_RNA"/>
</dbReference>
<protein>
    <submittedName>
        <fullName evidence="2">Uncharacterized protein</fullName>
    </submittedName>
</protein>
<feature type="compositionally biased region" description="Basic residues" evidence="1">
    <location>
        <begin position="24"/>
        <end position="35"/>
    </location>
</feature>
<dbReference type="AlphaFoldDB" id="A0A8D8YNG9"/>
<name>A0A8D8YNG9_9HEMI</name>
<feature type="compositionally biased region" description="Basic and acidic residues" evidence="1">
    <location>
        <begin position="43"/>
        <end position="52"/>
    </location>
</feature>
<organism evidence="2">
    <name type="scientific">Cacopsylla melanoneura</name>
    <dbReference type="NCBI Taxonomy" id="428564"/>
    <lineage>
        <taxon>Eukaryota</taxon>
        <taxon>Metazoa</taxon>
        <taxon>Ecdysozoa</taxon>
        <taxon>Arthropoda</taxon>
        <taxon>Hexapoda</taxon>
        <taxon>Insecta</taxon>
        <taxon>Pterygota</taxon>
        <taxon>Neoptera</taxon>
        <taxon>Paraneoptera</taxon>
        <taxon>Hemiptera</taxon>
        <taxon>Sternorrhyncha</taxon>
        <taxon>Psylloidea</taxon>
        <taxon>Psyllidae</taxon>
        <taxon>Psyllinae</taxon>
        <taxon>Cacopsylla</taxon>
    </lineage>
</organism>